<dbReference type="GO" id="GO:0005886">
    <property type="term" value="C:plasma membrane"/>
    <property type="evidence" value="ECO:0007669"/>
    <property type="project" value="UniProtKB-SubCell"/>
</dbReference>
<evidence type="ECO:0000256" key="5">
    <source>
        <dbReference type="ARBA" id="ARBA00023136"/>
    </source>
</evidence>
<comment type="subcellular location">
    <subcellularLocation>
        <location evidence="1">Cell membrane</location>
        <topology evidence="1">Multi-pass membrane protein</topology>
    </subcellularLocation>
</comment>
<evidence type="ECO:0000313" key="7">
    <source>
        <dbReference type="EMBL" id="OQS36209.1"/>
    </source>
</evidence>
<feature type="transmembrane region" description="Helical" evidence="6">
    <location>
        <begin position="60"/>
        <end position="80"/>
    </location>
</feature>
<keyword evidence="2" id="KW-1003">Cell membrane</keyword>
<evidence type="ECO:0000256" key="1">
    <source>
        <dbReference type="ARBA" id="ARBA00004651"/>
    </source>
</evidence>
<evidence type="ECO:0000256" key="2">
    <source>
        <dbReference type="ARBA" id="ARBA00022475"/>
    </source>
</evidence>
<dbReference type="PANTHER" id="PTHR43370">
    <property type="entry name" value="SUGAR ABC TRANSPORTER INTEGRAL MEMBRANE PROTEIN-RELATED"/>
    <property type="match status" value="1"/>
</dbReference>
<keyword evidence="4 6" id="KW-1133">Transmembrane helix</keyword>
<name>A0A1W0CN87_9NEIS</name>
<dbReference type="InterPro" id="IPR001851">
    <property type="entry name" value="ABC_transp_permease"/>
</dbReference>
<feature type="transmembrane region" description="Helical" evidence="6">
    <location>
        <begin position="206"/>
        <end position="223"/>
    </location>
</feature>
<feature type="transmembrane region" description="Helical" evidence="6">
    <location>
        <begin position="156"/>
        <end position="174"/>
    </location>
</feature>
<dbReference type="PANTHER" id="PTHR43370:SF1">
    <property type="entry name" value="GUANOSINE ABC TRANSPORTER PERMEASE PROTEIN NUPQ"/>
    <property type="match status" value="1"/>
</dbReference>
<protein>
    <submittedName>
        <fullName evidence="7">ABC transporter permease</fullName>
    </submittedName>
</protein>
<accession>A0A1W0CN87</accession>
<comment type="caution">
    <text evidence="7">The sequence shown here is derived from an EMBL/GenBank/DDBJ whole genome shotgun (WGS) entry which is preliminary data.</text>
</comment>
<evidence type="ECO:0000256" key="6">
    <source>
        <dbReference type="SAM" id="Phobius"/>
    </source>
</evidence>
<dbReference type="EMBL" id="MUKV01000023">
    <property type="protein sequence ID" value="OQS36209.1"/>
    <property type="molecule type" value="Genomic_DNA"/>
</dbReference>
<dbReference type="CDD" id="cd06580">
    <property type="entry name" value="TM_PBP1_transp_TpRbsC_like"/>
    <property type="match status" value="1"/>
</dbReference>
<gene>
    <name evidence="7" type="ORF">B0T45_16005</name>
</gene>
<evidence type="ECO:0000313" key="8">
    <source>
        <dbReference type="Proteomes" id="UP000192721"/>
    </source>
</evidence>
<proteinExistence type="predicted"/>
<dbReference type="Pfam" id="PF02653">
    <property type="entry name" value="BPD_transp_2"/>
    <property type="match status" value="1"/>
</dbReference>
<feature type="transmembrane region" description="Helical" evidence="6">
    <location>
        <begin position="92"/>
        <end position="111"/>
    </location>
</feature>
<organism evidence="7 8">
    <name type="scientific">Chromobacterium haemolyticum</name>
    <dbReference type="NCBI Taxonomy" id="394935"/>
    <lineage>
        <taxon>Bacteria</taxon>
        <taxon>Pseudomonadati</taxon>
        <taxon>Pseudomonadota</taxon>
        <taxon>Betaproteobacteria</taxon>
        <taxon>Neisseriales</taxon>
        <taxon>Chromobacteriaceae</taxon>
        <taxon>Chromobacterium</taxon>
    </lineage>
</organism>
<dbReference type="AlphaFoldDB" id="A0A1W0CN87"/>
<feature type="transmembrane region" description="Helical" evidence="6">
    <location>
        <begin position="287"/>
        <end position="309"/>
    </location>
</feature>
<sequence>MEIFFSLLDSTLRVATPLILAAMAGMFSERSGVVDISLEGKMLVAAFAAAAAAFATHNPWIGMACGIAASVAMAMIHAFVSVTYNGNQLISGMALNTVASGITPVLGLAWFQQGGNTPQLPDEGRFHEIALPFAHELRDVPLLGQLYSKLLSGHSILVYLTLFLIVPLVTWVLYKSRFGLRLRAVGENPHAADTAGISVAKVRYTALFWGGVLCGIAGTYLSVYQTGSFIKEMTAGKGFLALAALIFGKWKPLPAVLGCLVFAFADAIQIRLEGVALPGIGQIPSQAIAVIPYVLTVLLLAGFVGRAVAPKAIGIPFVKSR</sequence>
<evidence type="ECO:0000256" key="4">
    <source>
        <dbReference type="ARBA" id="ARBA00022989"/>
    </source>
</evidence>
<dbReference type="GO" id="GO:0022857">
    <property type="term" value="F:transmembrane transporter activity"/>
    <property type="evidence" value="ECO:0007669"/>
    <property type="project" value="InterPro"/>
</dbReference>
<reference evidence="7 8" key="1">
    <citation type="submission" date="2017-02" db="EMBL/GenBank/DDBJ databases">
        <title>Chromobacterium haemolyticum H5244.</title>
        <authorList>
            <person name="Gulvik C.A."/>
        </authorList>
    </citation>
    <scope>NUCLEOTIDE SEQUENCE [LARGE SCALE GENOMIC DNA]</scope>
    <source>
        <strain evidence="7 8">H5244</strain>
    </source>
</reference>
<evidence type="ECO:0000256" key="3">
    <source>
        <dbReference type="ARBA" id="ARBA00022692"/>
    </source>
</evidence>
<dbReference type="RefSeq" id="WP_043641607.1">
    <property type="nucleotide sequence ID" value="NZ_CP061849.1"/>
</dbReference>
<keyword evidence="3 6" id="KW-0812">Transmembrane</keyword>
<keyword evidence="5 6" id="KW-0472">Membrane</keyword>
<dbReference type="Proteomes" id="UP000192721">
    <property type="component" value="Unassembled WGS sequence"/>
</dbReference>